<name>A0A517S8B0_9PLAN</name>
<gene>
    <name evidence="2" type="ORF">Pan44_03620</name>
</gene>
<sequence precursor="true">MVCKVSKRAAITLSISLGCIGMAGCGADVDGGPGSYAAAEKMSQSAQEFLKSKGATMTRKRYPPGEAWVIDLSGKEVTDETFDRLQELDHVAELNLSKTSLTDAHMKLINNPEVGGVLVSLDVSNTAVTDAGLKELTTPRFLMKIAVAGSKVSEQGLKQWQADRNANSNVPKGFKVVKVMK</sequence>
<dbReference type="OrthoDB" id="10002284at2"/>
<dbReference type="InterPro" id="IPR032675">
    <property type="entry name" value="LRR_dom_sf"/>
</dbReference>
<dbReference type="RefSeq" id="WP_145026648.1">
    <property type="nucleotide sequence ID" value="NZ_CP036271.1"/>
</dbReference>
<evidence type="ECO:0008006" key="4">
    <source>
        <dbReference type="Google" id="ProtNLM"/>
    </source>
</evidence>
<feature type="chain" id="PRO_5021770360" description="Leucine Rich repeats (2 copies)" evidence="1">
    <location>
        <begin position="24"/>
        <end position="181"/>
    </location>
</feature>
<keyword evidence="3" id="KW-1185">Reference proteome</keyword>
<keyword evidence="1" id="KW-0732">Signal</keyword>
<dbReference type="Gene3D" id="3.80.10.10">
    <property type="entry name" value="Ribonuclease Inhibitor"/>
    <property type="match status" value="1"/>
</dbReference>
<dbReference type="KEGG" id="ccos:Pan44_03620"/>
<evidence type="ECO:0000313" key="2">
    <source>
        <dbReference type="EMBL" id="QDT52352.1"/>
    </source>
</evidence>
<protein>
    <recommendedName>
        <fullName evidence="4">Leucine Rich repeats (2 copies)</fullName>
    </recommendedName>
</protein>
<dbReference type="EMBL" id="CP036271">
    <property type="protein sequence ID" value="QDT52352.1"/>
    <property type="molecule type" value="Genomic_DNA"/>
</dbReference>
<evidence type="ECO:0000313" key="3">
    <source>
        <dbReference type="Proteomes" id="UP000315700"/>
    </source>
</evidence>
<organism evidence="2 3">
    <name type="scientific">Caulifigura coniformis</name>
    <dbReference type="NCBI Taxonomy" id="2527983"/>
    <lineage>
        <taxon>Bacteria</taxon>
        <taxon>Pseudomonadati</taxon>
        <taxon>Planctomycetota</taxon>
        <taxon>Planctomycetia</taxon>
        <taxon>Planctomycetales</taxon>
        <taxon>Planctomycetaceae</taxon>
        <taxon>Caulifigura</taxon>
    </lineage>
</organism>
<feature type="signal peptide" evidence="1">
    <location>
        <begin position="1"/>
        <end position="23"/>
    </location>
</feature>
<dbReference type="InParanoid" id="A0A517S8B0"/>
<accession>A0A517S8B0</accession>
<dbReference type="AlphaFoldDB" id="A0A517S8B0"/>
<reference evidence="2 3" key="1">
    <citation type="submission" date="2019-02" db="EMBL/GenBank/DDBJ databases">
        <title>Deep-cultivation of Planctomycetes and their phenomic and genomic characterization uncovers novel biology.</title>
        <authorList>
            <person name="Wiegand S."/>
            <person name="Jogler M."/>
            <person name="Boedeker C."/>
            <person name="Pinto D."/>
            <person name="Vollmers J."/>
            <person name="Rivas-Marin E."/>
            <person name="Kohn T."/>
            <person name="Peeters S.H."/>
            <person name="Heuer A."/>
            <person name="Rast P."/>
            <person name="Oberbeckmann S."/>
            <person name="Bunk B."/>
            <person name="Jeske O."/>
            <person name="Meyerdierks A."/>
            <person name="Storesund J.E."/>
            <person name="Kallscheuer N."/>
            <person name="Luecker S."/>
            <person name="Lage O.M."/>
            <person name="Pohl T."/>
            <person name="Merkel B.J."/>
            <person name="Hornburger P."/>
            <person name="Mueller R.-W."/>
            <person name="Bruemmer F."/>
            <person name="Labrenz M."/>
            <person name="Spormann A.M."/>
            <person name="Op den Camp H."/>
            <person name="Overmann J."/>
            <person name="Amann R."/>
            <person name="Jetten M.S.M."/>
            <person name="Mascher T."/>
            <person name="Medema M.H."/>
            <person name="Devos D.P."/>
            <person name="Kaster A.-K."/>
            <person name="Ovreas L."/>
            <person name="Rohde M."/>
            <person name="Galperin M.Y."/>
            <person name="Jogler C."/>
        </authorList>
    </citation>
    <scope>NUCLEOTIDE SEQUENCE [LARGE SCALE GENOMIC DNA]</scope>
    <source>
        <strain evidence="2 3">Pan44</strain>
    </source>
</reference>
<proteinExistence type="predicted"/>
<dbReference type="SUPFAM" id="SSF52047">
    <property type="entry name" value="RNI-like"/>
    <property type="match status" value="1"/>
</dbReference>
<evidence type="ECO:0000256" key="1">
    <source>
        <dbReference type="SAM" id="SignalP"/>
    </source>
</evidence>
<dbReference type="PROSITE" id="PS51257">
    <property type="entry name" value="PROKAR_LIPOPROTEIN"/>
    <property type="match status" value="1"/>
</dbReference>
<dbReference type="Proteomes" id="UP000315700">
    <property type="component" value="Chromosome"/>
</dbReference>